<evidence type="ECO:0000313" key="3">
    <source>
        <dbReference type="Proteomes" id="UP000287649"/>
    </source>
</evidence>
<dbReference type="AlphaFoldDB" id="A0A432Y7G4"/>
<feature type="region of interest" description="Disordered" evidence="1">
    <location>
        <begin position="1"/>
        <end position="30"/>
    </location>
</feature>
<protein>
    <submittedName>
        <fullName evidence="2">Uncharacterized protein</fullName>
    </submittedName>
</protein>
<sequence length="80" mass="8734">MRSTLEAGNEAAKSRSFQSEKITPKGLTENKGHVEYAASLNEAKRSLTIYQAKQTVWALTGFRQRKASSDATSTLDGTPD</sequence>
<accession>A0A432Y7G4</accession>
<dbReference type="Proteomes" id="UP000287649">
    <property type="component" value="Unassembled WGS sequence"/>
</dbReference>
<dbReference type="EMBL" id="PIPX01000001">
    <property type="protein sequence ID" value="RUO56872.1"/>
    <property type="molecule type" value="Genomic_DNA"/>
</dbReference>
<name>A0A432Y7G4_9GAMM</name>
<comment type="caution">
    <text evidence="2">The sequence shown here is derived from an EMBL/GenBank/DDBJ whole genome shotgun (WGS) entry which is preliminary data.</text>
</comment>
<proteinExistence type="predicted"/>
<gene>
    <name evidence="2" type="ORF">CWI70_09115</name>
</gene>
<reference evidence="3" key="1">
    <citation type="journal article" date="2018" name="Front. Microbiol.">
        <title>Genome-Based Analysis Reveals the Taxonomy and Diversity of the Family Idiomarinaceae.</title>
        <authorList>
            <person name="Liu Y."/>
            <person name="Lai Q."/>
            <person name="Shao Z."/>
        </authorList>
    </citation>
    <scope>NUCLEOTIDE SEQUENCE [LARGE SCALE GENOMIC DNA]</scope>
    <source>
        <strain evidence="3">PO-M2</strain>
    </source>
</reference>
<evidence type="ECO:0000256" key="1">
    <source>
        <dbReference type="SAM" id="MobiDB-lite"/>
    </source>
</evidence>
<keyword evidence="3" id="KW-1185">Reference proteome</keyword>
<organism evidence="2 3">
    <name type="scientific">Pseudidiomarina homiensis</name>
    <dbReference type="NCBI Taxonomy" id="364198"/>
    <lineage>
        <taxon>Bacteria</taxon>
        <taxon>Pseudomonadati</taxon>
        <taxon>Pseudomonadota</taxon>
        <taxon>Gammaproteobacteria</taxon>
        <taxon>Alteromonadales</taxon>
        <taxon>Idiomarinaceae</taxon>
        <taxon>Pseudidiomarina</taxon>
    </lineage>
</organism>
<evidence type="ECO:0000313" key="2">
    <source>
        <dbReference type="EMBL" id="RUO56872.1"/>
    </source>
</evidence>